<evidence type="ECO:0000256" key="4">
    <source>
        <dbReference type="ARBA" id="ARBA00023125"/>
    </source>
</evidence>
<dbReference type="Gene3D" id="1.10.10.10">
    <property type="entry name" value="Winged helix-like DNA-binding domain superfamily/Winged helix DNA-binding domain"/>
    <property type="match status" value="1"/>
</dbReference>
<evidence type="ECO:0000256" key="6">
    <source>
        <dbReference type="PROSITE-ProRule" id="PRU00169"/>
    </source>
</evidence>
<reference evidence="10 11" key="1">
    <citation type="submission" date="2019-02" db="EMBL/GenBank/DDBJ databases">
        <title>WGS of Pseudoxanthomonas species novum from clinical isolates.</title>
        <authorList>
            <person name="Bernier A.-M."/>
            <person name="Bernard K."/>
            <person name="Vachon A."/>
        </authorList>
    </citation>
    <scope>NUCLEOTIDE SEQUENCE [LARGE SCALE GENOMIC DNA]</scope>
    <source>
        <strain evidence="10 11">NML171200</strain>
    </source>
</reference>
<organism evidence="10 11">
    <name type="scientific">Pseudoxanthomonas winnipegensis</name>
    <dbReference type="NCBI Taxonomy" id="2480810"/>
    <lineage>
        <taxon>Bacteria</taxon>
        <taxon>Pseudomonadati</taxon>
        <taxon>Pseudomonadota</taxon>
        <taxon>Gammaproteobacteria</taxon>
        <taxon>Lysobacterales</taxon>
        <taxon>Lysobacteraceae</taxon>
        <taxon>Pseudoxanthomonas</taxon>
    </lineage>
</organism>
<keyword evidence="1 6" id="KW-0597">Phosphoprotein</keyword>
<evidence type="ECO:0000313" key="10">
    <source>
        <dbReference type="EMBL" id="TAA19111.1"/>
    </source>
</evidence>
<dbReference type="OrthoDB" id="9802426at2"/>
<comment type="caution">
    <text evidence="10">The sequence shown here is derived from an EMBL/GenBank/DDBJ whole genome shotgun (WGS) entry which is preliminary data.</text>
</comment>
<dbReference type="AlphaFoldDB" id="A0A4Q8L3Z4"/>
<feature type="domain" description="OmpR/PhoB-type" evidence="9">
    <location>
        <begin position="133"/>
        <end position="230"/>
    </location>
</feature>
<keyword evidence="4 7" id="KW-0238">DNA-binding</keyword>
<dbReference type="GO" id="GO:0000156">
    <property type="term" value="F:phosphorelay response regulator activity"/>
    <property type="evidence" value="ECO:0007669"/>
    <property type="project" value="TreeGrafter"/>
</dbReference>
<evidence type="ECO:0000256" key="5">
    <source>
        <dbReference type="ARBA" id="ARBA00023163"/>
    </source>
</evidence>
<dbReference type="PROSITE" id="PS50110">
    <property type="entry name" value="RESPONSE_REGULATORY"/>
    <property type="match status" value="1"/>
</dbReference>
<dbReference type="GO" id="GO:0032993">
    <property type="term" value="C:protein-DNA complex"/>
    <property type="evidence" value="ECO:0007669"/>
    <property type="project" value="TreeGrafter"/>
</dbReference>
<dbReference type="EMBL" id="SHMC01000013">
    <property type="protein sequence ID" value="TAA19111.1"/>
    <property type="molecule type" value="Genomic_DNA"/>
</dbReference>
<feature type="DNA-binding region" description="OmpR/PhoB-type" evidence="7">
    <location>
        <begin position="133"/>
        <end position="230"/>
    </location>
</feature>
<dbReference type="SUPFAM" id="SSF52172">
    <property type="entry name" value="CheY-like"/>
    <property type="match status" value="1"/>
</dbReference>
<dbReference type="SMART" id="SM00448">
    <property type="entry name" value="REC"/>
    <property type="match status" value="1"/>
</dbReference>
<evidence type="ECO:0000256" key="7">
    <source>
        <dbReference type="PROSITE-ProRule" id="PRU01091"/>
    </source>
</evidence>
<proteinExistence type="predicted"/>
<feature type="modified residue" description="4-aspartylphosphate" evidence="6">
    <location>
        <position position="58"/>
    </location>
</feature>
<evidence type="ECO:0000256" key="3">
    <source>
        <dbReference type="ARBA" id="ARBA00023015"/>
    </source>
</evidence>
<dbReference type="PANTHER" id="PTHR48111">
    <property type="entry name" value="REGULATOR OF RPOS"/>
    <property type="match status" value="1"/>
</dbReference>
<sequence length="246" mass="27428">MRTIKASRSLLFVDDDTTLSSLVGEYFEERGYEVDYASDGLSGFRLGSARHYDVVVSDVKMPRMDGLAMCRALKRSAYGRVPVLLLSCSGQAQERILGLQAGADDFVPKPFAIQELEARVKALIQRTRGLVQGTQLQVAELRLDVSNRIALRGQARIKLTPVQTQLLSILMLASPAVVSRSELERTVWGSDMPDSDTLRSHIHCLRKLVDRPFEQKMIHSVTNRGYRLLEPIRARAERVACLAMGA</sequence>
<evidence type="ECO:0000256" key="1">
    <source>
        <dbReference type="ARBA" id="ARBA00022553"/>
    </source>
</evidence>
<dbReference type="PROSITE" id="PS51755">
    <property type="entry name" value="OMPR_PHOB"/>
    <property type="match status" value="1"/>
</dbReference>
<dbReference type="GO" id="GO:0005829">
    <property type="term" value="C:cytosol"/>
    <property type="evidence" value="ECO:0007669"/>
    <property type="project" value="TreeGrafter"/>
</dbReference>
<dbReference type="InterPro" id="IPR036388">
    <property type="entry name" value="WH-like_DNA-bd_sf"/>
</dbReference>
<dbReference type="Gene3D" id="3.40.50.2300">
    <property type="match status" value="1"/>
</dbReference>
<dbReference type="Proteomes" id="UP000292627">
    <property type="component" value="Unassembled WGS sequence"/>
</dbReference>
<dbReference type="PANTHER" id="PTHR48111:SF22">
    <property type="entry name" value="REGULATOR OF RPOS"/>
    <property type="match status" value="1"/>
</dbReference>
<dbReference type="InterPro" id="IPR039420">
    <property type="entry name" value="WalR-like"/>
</dbReference>
<keyword evidence="2" id="KW-0902">Two-component regulatory system</keyword>
<name>A0A4Q8L3Z4_9GAMM</name>
<dbReference type="RefSeq" id="WP_130553193.1">
    <property type="nucleotide sequence ID" value="NZ_SHMC01000013.1"/>
</dbReference>
<dbReference type="InterPro" id="IPR011006">
    <property type="entry name" value="CheY-like_superfamily"/>
</dbReference>
<evidence type="ECO:0000259" key="9">
    <source>
        <dbReference type="PROSITE" id="PS51755"/>
    </source>
</evidence>
<evidence type="ECO:0000313" key="11">
    <source>
        <dbReference type="Proteomes" id="UP000292627"/>
    </source>
</evidence>
<keyword evidence="5" id="KW-0804">Transcription</keyword>
<dbReference type="Pfam" id="PF00072">
    <property type="entry name" value="Response_reg"/>
    <property type="match status" value="1"/>
</dbReference>
<accession>A0A4Q8L3Z4</accession>
<dbReference type="Pfam" id="PF00486">
    <property type="entry name" value="Trans_reg_C"/>
    <property type="match status" value="1"/>
</dbReference>
<dbReference type="SMART" id="SM00862">
    <property type="entry name" value="Trans_reg_C"/>
    <property type="match status" value="1"/>
</dbReference>
<dbReference type="InterPro" id="IPR001867">
    <property type="entry name" value="OmpR/PhoB-type_DNA-bd"/>
</dbReference>
<dbReference type="GO" id="GO:0000976">
    <property type="term" value="F:transcription cis-regulatory region binding"/>
    <property type="evidence" value="ECO:0007669"/>
    <property type="project" value="TreeGrafter"/>
</dbReference>
<dbReference type="Gene3D" id="6.10.250.690">
    <property type="match status" value="1"/>
</dbReference>
<dbReference type="InterPro" id="IPR001789">
    <property type="entry name" value="Sig_transdc_resp-reg_receiver"/>
</dbReference>
<dbReference type="GO" id="GO:0006355">
    <property type="term" value="P:regulation of DNA-templated transcription"/>
    <property type="evidence" value="ECO:0007669"/>
    <property type="project" value="InterPro"/>
</dbReference>
<keyword evidence="3" id="KW-0805">Transcription regulation</keyword>
<evidence type="ECO:0000259" key="8">
    <source>
        <dbReference type="PROSITE" id="PS50110"/>
    </source>
</evidence>
<protein>
    <submittedName>
        <fullName evidence="10">Response regulator transcription factor</fullName>
    </submittedName>
</protein>
<dbReference type="CDD" id="cd00383">
    <property type="entry name" value="trans_reg_C"/>
    <property type="match status" value="1"/>
</dbReference>
<evidence type="ECO:0000256" key="2">
    <source>
        <dbReference type="ARBA" id="ARBA00023012"/>
    </source>
</evidence>
<feature type="domain" description="Response regulatory" evidence="8">
    <location>
        <begin position="9"/>
        <end position="124"/>
    </location>
</feature>
<gene>
    <name evidence="10" type="ORF">EA660_19995</name>
</gene>